<keyword evidence="6" id="KW-1185">Reference proteome</keyword>
<dbReference type="GO" id="GO:0010181">
    <property type="term" value="F:FMN binding"/>
    <property type="evidence" value="ECO:0007669"/>
    <property type="project" value="InterPro"/>
</dbReference>
<comment type="similarity">
    <text evidence="2">Belongs to the NADH:flavin oxidoreductase/NADH oxidase family.</text>
</comment>
<proteinExistence type="inferred from homology"/>
<dbReference type="Proteomes" id="UP000637423">
    <property type="component" value="Unassembled WGS sequence"/>
</dbReference>
<reference evidence="5" key="1">
    <citation type="journal article" date="2014" name="Int. J. Syst. Evol. Microbiol.">
        <title>Complete genome sequence of Corynebacterium casei LMG S-19264T (=DSM 44701T), isolated from a smear-ripened cheese.</title>
        <authorList>
            <consortium name="US DOE Joint Genome Institute (JGI-PGF)"/>
            <person name="Walter F."/>
            <person name="Albersmeier A."/>
            <person name="Kalinowski J."/>
            <person name="Ruckert C."/>
        </authorList>
    </citation>
    <scope>NUCLEOTIDE SEQUENCE</scope>
    <source>
        <strain evidence="5">CGMCC 1.10998</strain>
    </source>
</reference>
<dbReference type="SUPFAM" id="SSF51395">
    <property type="entry name" value="FMN-linked oxidoreductases"/>
    <property type="match status" value="1"/>
</dbReference>
<dbReference type="InterPro" id="IPR045247">
    <property type="entry name" value="Oye-like"/>
</dbReference>
<accession>A0A916XRS8</accession>
<dbReference type="AlphaFoldDB" id="A0A916XRS8"/>
<dbReference type="InterPro" id="IPR013785">
    <property type="entry name" value="Aldolase_TIM"/>
</dbReference>
<dbReference type="EMBL" id="BMED01000007">
    <property type="protein sequence ID" value="GGC98089.1"/>
    <property type="molecule type" value="Genomic_DNA"/>
</dbReference>
<dbReference type="FunFam" id="3.20.20.70:FF:000059">
    <property type="entry name" value="N-ethylmaleimide reductase, FMN-linked"/>
    <property type="match status" value="1"/>
</dbReference>
<evidence type="ECO:0000313" key="5">
    <source>
        <dbReference type="EMBL" id="GGC98089.1"/>
    </source>
</evidence>
<dbReference type="GO" id="GO:0016628">
    <property type="term" value="F:oxidoreductase activity, acting on the CH-CH group of donors, NAD or NADP as acceptor"/>
    <property type="evidence" value="ECO:0007669"/>
    <property type="project" value="UniProtKB-ARBA"/>
</dbReference>
<gene>
    <name evidence="5" type="ORF">GCM10011396_52010</name>
</gene>
<name>A0A916XRS8_9BURK</name>
<keyword evidence="3" id="KW-0560">Oxidoreductase</keyword>
<dbReference type="GO" id="GO:0005829">
    <property type="term" value="C:cytosol"/>
    <property type="evidence" value="ECO:0007669"/>
    <property type="project" value="UniProtKB-ARBA"/>
</dbReference>
<sequence>MRVRAIRRDTFVTKNSLFSAYKLGALDLSHRVVHAPMTRLRSDADDSPSAMMVEYYRQRASEGGLIITESVHPSFDSRGYLGAPGIYTDKHVEAWKPVVDAVHQKGGRIIMQIAHDGRQSHVDLSNGKAPIAPSVVPFDTVVFTQDGWVPVSPHRALDADEIPGLIESFRLAAKRAHDAGFDGVELHSANGYLVDTFLQDGTNKRSDGYGGSVEKRARFPLELTEAFISVFGAGRVGVRISPSGKWGSISDSDPESTFAYFAQRLNEYGLAYLHVIEPRVMGTETLEEGKAPVASAFLRRHFQGPIIAAGGFDRYDAEQILQRGDADLVAFGRWFSSNPDLPERLRRNLPLTPYVRDAFWGGDERNYIDFPSYQNELVE</sequence>
<reference evidence="5" key="2">
    <citation type="submission" date="2020-09" db="EMBL/GenBank/DDBJ databases">
        <authorList>
            <person name="Sun Q."/>
            <person name="Zhou Y."/>
        </authorList>
    </citation>
    <scope>NUCLEOTIDE SEQUENCE</scope>
    <source>
        <strain evidence="5">CGMCC 1.10998</strain>
    </source>
</reference>
<evidence type="ECO:0000256" key="3">
    <source>
        <dbReference type="ARBA" id="ARBA00023002"/>
    </source>
</evidence>
<comment type="cofactor">
    <cofactor evidence="1">
        <name>FMN</name>
        <dbReference type="ChEBI" id="CHEBI:58210"/>
    </cofactor>
</comment>
<evidence type="ECO:0000256" key="2">
    <source>
        <dbReference type="ARBA" id="ARBA00005979"/>
    </source>
</evidence>
<comment type="caution">
    <text evidence="5">The sequence shown here is derived from an EMBL/GenBank/DDBJ whole genome shotgun (WGS) entry which is preliminary data.</text>
</comment>
<dbReference type="InterPro" id="IPR001155">
    <property type="entry name" value="OxRdtase_FMN_N"/>
</dbReference>
<dbReference type="Pfam" id="PF00724">
    <property type="entry name" value="Oxidored_FMN"/>
    <property type="match status" value="1"/>
</dbReference>
<evidence type="ECO:0000256" key="1">
    <source>
        <dbReference type="ARBA" id="ARBA00001917"/>
    </source>
</evidence>
<dbReference type="PANTHER" id="PTHR22893:SF91">
    <property type="entry name" value="NADPH DEHYDROGENASE 2-RELATED"/>
    <property type="match status" value="1"/>
</dbReference>
<dbReference type="PANTHER" id="PTHR22893">
    <property type="entry name" value="NADH OXIDOREDUCTASE-RELATED"/>
    <property type="match status" value="1"/>
</dbReference>
<dbReference type="CDD" id="cd02933">
    <property type="entry name" value="OYE_like_FMN"/>
    <property type="match status" value="1"/>
</dbReference>
<evidence type="ECO:0000313" key="6">
    <source>
        <dbReference type="Proteomes" id="UP000637423"/>
    </source>
</evidence>
<protein>
    <submittedName>
        <fullName evidence="5">Alkene reductase</fullName>
    </submittedName>
</protein>
<feature type="domain" description="NADH:flavin oxidoreductase/NADH oxidase N-terminal" evidence="4">
    <location>
        <begin position="16"/>
        <end position="351"/>
    </location>
</feature>
<dbReference type="Gene3D" id="3.20.20.70">
    <property type="entry name" value="Aldolase class I"/>
    <property type="match status" value="1"/>
</dbReference>
<organism evidence="5 6">
    <name type="scientific">Undibacterium terreum</name>
    <dbReference type="NCBI Taxonomy" id="1224302"/>
    <lineage>
        <taxon>Bacteria</taxon>
        <taxon>Pseudomonadati</taxon>
        <taxon>Pseudomonadota</taxon>
        <taxon>Betaproteobacteria</taxon>
        <taxon>Burkholderiales</taxon>
        <taxon>Oxalobacteraceae</taxon>
        <taxon>Undibacterium</taxon>
    </lineage>
</organism>
<evidence type="ECO:0000259" key="4">
    <source>
        <dbReference type="Pfam" id="PF00724"/>
    </source>
</evidence>